<dbReference type="AlphaFoldDB" id="A0A5B7EGI1"/>
<reference evidence="1 2" key="1">
    <citation type="submission" date="2019-05" db="EMBL/GenBank/DDBJ databases">
        <title>Another draft genome of Portunus trituberculatus and its Hox gene families provides insights of decapod evolution.</title>
        <authorList>
            <person name="Jeong J.-H."/>
            <person name="Song I."/>
            <person name="Kim S."/>
            <person name="Choi T."/>
            <person name="Kim D."/>
            <person name="Ryu S."/>
            <person name="Kim W."/>
        </authorList>
    </citation>
    <scope>NUCLEOTIDE SEQUENCE [LARGE SCALE GENOMIC DNA]</scope>
    <source>
        <tissue evidence="1">Muscle</tissue>
    </source>
</reference>
<proteinExistence type="predicted"/>
<evidence type="ECO:0000313" key="2">
    <source>
        <dbReference type="Proteomes" id="UP000324222"/>
    </source>
</evidence>
<protein>
    <submittedName>
        <fullName evidence="1">Uncharacterized protein</fullName>
    </submittedName>
</protein>
<gene>
    <name evidence="1" type="ORF">E2C01_026895</name>
</gene>
<dbReference type="Proteomes" id="UP000324222">
    <property type="component" value="Unassembled WGS sequence"/>
</dbReference>
<keyword evidence="2" id="KW-1185">Reference proteome</keyword>
<dbReference type="EMBL" id="VSRR010002855">
    <property type="protein sequence ID" value="MPC33540.1"/>
    <property type="molecule type" value="Genomic_DNA"/>
</dbReference>
<evidence type="ECO:0000313" key="1">
    <source>
        <dbReference type="EMBL" id="MPC33540.1"/>
    </source>
</evidence>
<accession>A0A5B7EGI1</accession>
<name>A0A5B7EGI1_PORTR</name>
<comment type="caution">
    <text evidence="1">The sequence shown here is derived from an EMBL/GenBank/DDBJ whole genome shotgun (WGS) entry which is preliminary data.</text>
</comment>
<organism evidence="1 2">
    <name type="scientific">Portunus trituberculatus</name>
    <name type="common">Swimming crab</name>
    <name type="synonym">Neptunus trituberculatus</name>
    <dbReference type="NCBI Taxonomy" id="210409"/>
    <lineage>
        <taxon>Eukaryota</taxon>
        <taxon>Metazoa</taxon>
        <taxon>Ecdysozoa</taxon>
        <taxon>Arthropoda</taxon>
        <taxon>Crustacea</taxon>
        <taxon>Multicrustacea</taxon>
        <taxon>Malacostraca</taxon>
        <taxon>Eumalacostraca</taxon>
        <taxon>Eucarida</taxon>
        <taxon>Decapoda</taxon>
        <taxon>Pleocyemata</taxon>
        <taxon>Brachyura</taxon>
        <taxon>Eubrachyura</taxon>
        <taxon>Portunoidea</taxon>
        <taxon>Portunidae</taxon>
        <taxon>Portuninae</taxon>
        <taxon>Portunus</taxon>
    </lineage>
</organism>
<sequence length="154" mass="17145">METLCHEVIQPSWLRPLSLRLFSPQGSKWRRLRVRCTSGGRWLPWWHGLFQVATCVHRYATTSVHPHCVLAVRVDLDYSTRLAPCLGSLVLDPNTGSRPQAASSTVLACALPSYLFMTLGHLSLPLFQGLLPLLIDSVVLFGHGDSILQLSVCR</sequence>